<comment type="caution">
    <text evidence="1">The sequence shown here is derived from an EMBL/GenBank/DDBJ whole genome shotgun (WGS) entry which is preliminary data.</text>
</comment>
<evidence type="ECO:0000313" key="2">
    <source>
        <dbReference type="Proteomes" id="UP000694501"/>
    </source>
</evidence>
<sequence>MIGADEVRARFTAGGERYPLLTVEEFFRGNDAEESIAPNQYGFGRPELAEIGSRLWSFAEDPAVAWTRVQPHEEMFWSESGELSAEGVTMCTALAEEQVDARLDVELLMSEGVFEGLAYPLEDFCGMPEVPAGHRVLSLVWD</sequence>
<proteinExistence type="predicted"/>
<organism evidence="1 2">
    <name type="scientific">Streptomyces tardus</name>
    <dbReference type="NCBI Taxonomy" id="2780544"/>
    <lineage>
        <taxon>Bacteria</taxon>
        <taxon>Bacillati</taxon>
        <taxon>Actinomycetota</taxon>
        <taxon>Actinomycetes</taxon>
        <taxon>Kitasatosporales</taxon>
        <taxon>Streptomycetaceae</taxon>
        <taxon>Streptomyces</taxon>
    </lineage>
</organism>
<name>A0A949JDH0_9ACTN</name>
<dbReference type="EMBL" id="JAELVF020000001">
    <property type="protein sequence ID" value="MBU7596414.1"/>
    <property type="molecule type" value="Genomic_DNA"/>
</dbReference>
<reference evidence="1" key="1">
    <citation type="submission" date="2021-06" db="EMBL/GenBank/DDBJ databases">
        <title>Sequencing of actinobacteria type strains.</title>
        <authorList>
            <person name="Nguyen G.-S."/>
            <person name="Wentzel A."/>
        </authorList>
    </citation>
    <scope>NUCLEOTIDE SEQUENCE</scope>
    <source>
        <strain evidence="1">P38-E01</strain>
    </source>
</reference>
<gene>
    <name evidence="1" type="ORF">JGS22_001845</name>
</gene>
<dbReference type="Proteomes" id="UP000694501">
    <property type="component" value="Unassembled WGS sequence"/>
</dbReference>
<evidence type="ECO:0000313" key="1">
    <source>
        <dbReference type="EMBL" id="MBU7596414.1"/>
    </source>
</evidence>
<dbReference type="AlphaFoldDB" id="A0A949JDH0"/>
<keyword evidence="2" id="KW-1185">Reference proteome</keyword>
<dbReference type="RefSeq" id="WP_211040149.1">
    <property type="nucleotide sequence ID" value="NZ_JAELVF020000001.1"/>
</dbReference>
<protein>
    <submittedName>
        <fullName evidence="1">Uncharacterized protein</fullName>
    </submittedName>
</protein>
<accession>A0A949JDH0</accession>